<dbReference type="Proteomes" id="UP000887565">
    <property type="component" value="Unplaced"/>
</dbReference>
<organism evidence="1 2">
    <name type="scientific">Romanomermis culicivorax</name>
    <name type="common">Nematode worm</name>
    <dbReference type="NCBI Taxonomy" id="13658"/>
    <lineage>
        <taxon>Eukaryota</taxon>
        <taxon>Metazoa</taxon>
        <taxon>Ecdysozoa</taxon>
        <taxon>Nematoda</taxon>
        <taxon>Enoplea</taxon>
        <taxon>Dorylaimia</taxon>
        <taxon>Mermithida</taxon>
        <taxon>Mermithoidea</taxon>
        <taxon>Mermithidae</taxon>
        <taxon>Romanomermis</taxon>
    </lineage>
</organism>
<name>A0A915JAS0_ROMCU</name>
<evidence type="ECO:0000313" key="2">
    <source>
        <dbReference type="WBParaSite" id="nRc.2.0.1.t22766-RA"/>
    </source>
</evidence>
<keyword evidence="1" id="KW-1185">Reference proteome</keyword>
<protein>
    <submittedName>
        <fullName evidence="2">Uncharacterized protein</fullName>
    </submittedName>
</protein>
<accession>A0A915JAS0</accession>
<sequence>MASKKNVPNSGIDYDIADPFMADIADPFMAKIPVNYCDQLPSNYNYYHHGNSPNYHGFDCHWCQKIDQNMEKMQSMINSLFVILSKINGNKCQESI</sequence>
<dbReference type="AlphaFoldDB" id="A0A915JAS0"/>
<evidence type="ECO:0000313" key="1">
    <source>
        <dbReference type="Proteomes" id="UP000887565"/>
    </source>
</evidence>
<reference evidence="2" key="1">
    <citation type="submission" date="2022-11" db="UniProtKB">
        <authorList>
            <consortium name="WormBaseParasite"/>
        </authorList>
    </citation>
    <scope>IDENTIFICATION</scope>
</reference>
<dbReference type="WBParaSite" id="nRc.2.0.1.t22766-RA">
    <property type="protein sequence ID" value="nRc.2.0.1.t22766-RA"/>
    <property type="gene ID" value="nRc.2.0.1.g22766"/>
</dbReference>
<proteinExistence type="predicted"/>